<organism evidence="1 2">
    <name type="scientific">Halobellus limi</name>
    <dbReference type="NCBI Taxonomy" id="699433"/>
    <lineage>
        <taxon>Archaea</taxon>
        <taxon>Methanobacteriati</taxon>
        <taxon>Methanobacteriota</taxon>
        <taxon>Stenosarchaea group</taxon>
        <taxon>Halobacteria</taxon>
        <taxon>Halobacteriales</taxon>
        <taxon>Haloferacaceae</taxon>
        <taxon>Halobellus</taxon>
    </lineage>
</organism>
<protein>
    <submittedName>
        <fullName evidence="1">Uncharacterized protein</fullName>
    </submittedName>
</protein>
<keyword evidence="2" id="KW-1185">Reference proteome</keyword>
<evidence type="ECO:0000313" key="2">
    <source>
        <dbReference type="Proteomes" id="UP000236740"/>
    </source>
</evidence>
<dbReference type="EMBL" id="FNVN01000002">
    <property type="protein sequence ID" value="SEG34455.1"/>
    <property type="molecule type" value="Genomic_DNA"/>
</dbReference>
<name>A0A1H5ZFE8_9EURY</name>
<dbReference type="Proteomes" id="UP000236740">
    <property type="component" value="Unassembled WGS sequence"/>
</dbReference>
<accession>A0A1H5ZFE8</accession>
<sequence>MESKNYCADCNFHFNSTIEEHAATYHNDGLFRGVIGGNWKEYQKRLKSRKNNFN</sequence>
<proteinExistence type="predicted"/>
<gene>
    <name evidence="1" type="ORF">SAMN04488133_1955</name>
</gene>
<reference evidence="1 2" key="1">
    <citation type="submission" date="2016-10" db="EMBL/GenBank/DDBJ databases">
        <authorList>
            <person name="de Groot N.N."/>
        </authorList>
    </citation>
    <scope>NUCLEOTIDE SEQUENCE [LARGE SCALE GENOMIC DNA]</scope>
    <source>
        <strain evidence="1 2">CGMCC 1.10331</strain>
    </source>
</reference>
<evidence type="ECO:0000313" key="1">
    <source>
        <dbReference type="EMBL" id="SEG34455.1"/>
    </source>
</evidence>
<dbReference type="AlphaFoldDB" id="A0A1H5ZFE8"/>